<feature type="signal peptide" evidence="7">
    <location>
        <begin position="1"/>
        <end position="25"/>
    </location>
</feature>
<reference evidence="9" key="1">
    <citation type="submission" date="2023-07" db="EMBL/GenBank/DDBJ databases">
        <title>draft genome sequence of fig (Ficus carica).</title>
        <authorList>
            <person name="Takahashi T."/>
            <person name="Nishimura K."/>
        </authorList>
    </citation>
    <scope>NUCLEOTIDE SEQUENCE</scope>
</reference>
<dbReference type="EMBL" id="BTGU01000017">
    <property type="protein sequence ID" value="GMN43883.1"/>
    <property type="molecule type" value="Genomic_DNA"/>
</dbReference>
<dbReference type="GO" id="GO:0016491">
    <property type="term" value="F:oxidoreductase activity"/>
    <property type="evidence" value="ECO:0007669"/>
    <property type="project" value="InterPro"/>
</dbReference>
<comment type="similarity">
    <text evidence="2">Belongs to the oxygen-dependent FAD-linked oxidoreductase family.</text>
</comment>
<gene>
    <name evidence="9" type="ORF">TIFTF001_013081</name>
</gene>
<dbReference type="Pfam" id="PF01565">
    <property type="entry name" value="FAD_binding_4"/>
    <property type="match status" value="1"/>
</dbReference>
<evidence type="ECO:0000313" key="9">
    <source>
        <dbReference type="EMBL" id="GMN43883.1"/>
    </source>
</evidence>
<dbReference type="PROSITE" id="PS51387">
    <property type="entry name" value="FAD_PCMH"/>
    <property type="match status" value="1"/>
</dbReference>
<keyword evidence="6" id="KW-0325">Glycoprotein</keyword>
<dbReference type="Pfam" id="PF08031">
    <property type="entry name" value="BBE"/>
    <property type="match status" value="1"/>
</dbReference>
<dbReference type="SUPFAM" id="SSF56176">
    <property type="entry name" value="FAD-binding/transporter-associated domain-like"/>
    <property type="match status" value="1"/>
</dbReference>
<dbReference type="GO" id="GO:0071949">
    <property type="term" value="F:FAD binding"/>
    <property type="evidence" value="ECO:0007669"/>
    <property type="project" value="InterPro"/>
</dbReference>
<feature type="domain" description="FAD-binding PCMH-type" evidence="8">
    <location>
        <begin position="80"/>
        <end position="254"/>
    </location>
</feature>
<keyword evidence="5" id="KW-0274">FAD</keyword>
<evidence type="ECO:0000256" key="5">
    <source>
        <dbReference type="ARBA" id="ARBA00022827"/>
    </source>
</evidence>
<evidence type="ECO:0000256" key="1">
    <source>
        <dbReference type="ARBA" id="ARBA00001974"/>
    </source>
</evidence>
<dbReference type="PANTHER" id="PTHR32448">
    <property type="entry name" value="OS08G0158400 PROTEIN"/>
    <property type="match status" value="1"/>
</dbReference>
<evidence type="ECO:0000256" key="4">
    <source>
        <dbReference type="ARBA" id="ARBA00022729"/>
    </source>
</evidence>
<dbReference type="AlphaFoldDB" id="A0AA88D2J4"/>
<evidence type="ECO:0000256" key="2">
    <source>
        <dbReference type="ARBA" id="ARBA00005466"/>
    </source>
</evidence>
<organism evidence="9 10">
    <name type="scientific">Ficus carica</name>
    <name type="common">Common fig</name>
    <dbReference type="NCBI Taxonomy" id="3494"/>
    <lineage>
        <taxon>Eukaryota</taxon>
        <taxon>Viridiplantae</taxon>
        <taxon>Streptophyta</taxon>
        <taxon>Embryophyta</taxon>
        <taxon>Tracheophyta</taxon>
        <taxon>Spermatophyta</taxon>
        <taxon>Magnoliopsida</taxon>
        <taxon>eudicotyledons</taxon>
        <taxon>Gunneridae</taxon>
        <taxon>Pentapetalae</taxon>
        <taxon>rosids</taxon>
        <taxon>fabids</taxon>
        <taxon>Rosales</taxon>
        <taxon>Moraceae</taxon>
        <taxon>Ficeae</taxon>
        <taxon>Ficus</taxon>
    </lineage>
</organism>
<keyword evidence="4 7" id="KW-0732">Signal</keyword>
<dbReference type="InterPro" id="IPR016169">
    <property type="entry name" value="FAD-bd_PCMH_sub2"/>
</dbReference>
<accession>A0AA88D2J4</accession>
<dbReference type="InterPro" id="IPR012951">
    <property type="entry name" value="BBE"/>
</dbReference>
<dbReference type="Gene3D" id="3.40.462.20">
    <property type="match status" value="1"/>
</dbReference>
<dbReference type="Gene3D" id="3.30.43.10">
    <property type="entry name" value="Uridine Diphospho-n-acetylenolpyruvylglucosamine Reductase, domain 2"/>
    <property type="match status" value="1"/>
</dbReference>
<dbReference type="Gene3D" id="3.30.465.10">
    <property type="match status" value="1"/>
</dbReference>
<dbReference type="Proteomes" id="UP001187192">
    <property type="component" value="Unassembled WGS sequence"/>
</dbReference>
<dbReference type="InterPro" id="IPR036318">
    <property type="entry name" value="FAD-bd_PCMH-like_sf"/>
</dbReference>
<dbReference type="InterPro" id="IPR006094">
    <property type="entry name" value="Oxid_FAD_bind_N"/>
</dbReference>
<evidence type="ECO:0000256" key="6">
    <source>
        <dbReference type="ARBA" id="ARBA00023180"/>
    </source>
</evidence>
<comment type="cofactor">
    <cofactor evidence="1">
        <name>FAD</name>
        <dbReference type="ChEBI" id="CHEBI:57692"/>
    </cofactor>
</comment>
<evidence type="ECO:0000256" key="7">
    <source>
        <dbReference type="SAM" id="SignalP"/>
    </source>
</evidence>
<evidence type="ECO:0000256" key="3">
    <source>
        <dbReference type="ARBA" id="ARBA00022630"/>
    </source>
</evidence>
<keyword evidence="3" id="KW-0285">Flavoprotein</keyword>
<feature type="chain" id="PRO_5041668056" description="FAD-binding PCMH-type domain-containing protein" evidence="7">
    <location>
        <begin position="26"/>
        <end position="541"/>
    </location>
</feature>
<protein>
    <recommendedName>
        <fullName evidence="8">FAD-binding PCMH-type domain-containing protein</fullName>
    </recommendedName>
</protein>
<name>A0AA88D2J4_FICCA</name>
<sequence length="541" mass="61627">MYSSSSSLLFHYLFIFLFVSSWVASHTHDHHYQDFLQCLHSQQIFTSKSTTPGPIYTPKHPLYFYVLNSSIQNPRFSYPTIPKPLAIVTPFHASQVQATVECFKRFGIQIRTLSGGHDTEGFSSVSYVPFVVVDMRNLSSITINVESKSAWVEAGATIGQLYYKIAEKSGNLGFPAGICPTVGVGGHFSGGGYGTLMRKYGLAADNIIDAHLVDVEGRILDRESMGEDLFWAIRGGGAASFGIVLAWKIKLVLVPSKVILFNVTRNLERNSTKKLVFQWQYIANKLDEDLLIFVRLLSMNSTKERNNKTIIVASFLSMFLSGSNRLLSLMEKSFPELGLAREDCIETTWIESFLFFNAFPIGAPLEVLLDRTPQPSYFLPTKIKSDYVKEPIPENVLEGMWEMLHEEEVGMANIQLNPYGAKMKAIPKTEIPFPHRAGILYHISYMVTWDKEENEAAYERHINWTRKIYKYMTPYVSKDPRRAYLNYRDIDLGKNRQNWAATSYEEASVWGTKYYDKNFNKLVHVKTRCGISMIDLISEHH</sequence>
<dbReference type="InterPro" id="IPR016166">
    <property type="entry name" value="FAD-bd_PCMH"/>
</dbReference>
<dbReference type="InterPro" id="IPR016167">
    <property type="entry name" value="FAD-bd_PCMH_sub1"/>
</dbReference>
<evidence type="ECO:0000259" key="8">
    <source>
        <dbReference type="PROSITE" id="PS51387"/>
    </source>
</evidence>
<evidence type="ECO:0000313" key="10">
    <source>
        <dbReference type="Proteomes" id="UP001187192"/>
    </source>
</evidence>
<comment type="caution">
    <text evidence="9">The sequence shown here is derived from an EMBL/GenBank/DDBJ whole genome shotgun (WGS) entry which is preliminary data.</text>
</comment>
<proteinExistence type="inferred from homology"/>
<keyword evidence="10" id="KW-1185">Reference proteome</keyword>